<dbReference type="GO" id="GO:0016740">
    <property type="term" value="F:transferase activity"/>
    <property type="evidence" value="ECO:0007669"/>
    <property type="project" value="UniProtKB-KW"/>
</dbReference>
<dbReference type="OrthoDB" id="10009520at2759"/>
<keyword evidence="12" id="KW-1185">Reference proteome</keyword>
<dbReference type="InterPro" id="IPR047544">
    <property type="entry name" value="RING-HC_RBR_RNF216"/>
</dbReference>
<evidence type="ECO:0000313" key="12">
    <source>
        <dbReference type="Proteomes" id="UP000008066"/>
    </source>
</evidence>
<evidence type="ECO:0000256" key="1">
    <source>
        <dbReference type="ARBA" id="ARBA00004906"/>
    </source>
</evidence>
<evidence type="ECO:0000256" key="7">
    <source>
        <dbReference type="ARBA" id="ARBA00022833"/>
    </source>
</evidence>
<name>G0S3V1_CHATD</name>
<evidence type="ECO:0000256" key="4">
    <source>
        <dbReference type="ARBA" id="ARBA00022737"/>
    </source>
</evidence>
<dbReference type="InterPro" id="IPR044066">
    <property type="entry name" value="TRIAD_supradom"/>
</dbReference>
<sequence length="761" mass="85579">MGISSLIGSSSGRLMKRPSLRSLSSSVAPPSPPDHQQHDDACSHPLGRSGSRSRSHSHSNHHITDADDLPPLDPDPPDLRELNNCLDALAAIFPDVQVEVFREMLASFDGESRLALAADSLLKNRAHWVKGRWRVPDKDTREKDKDNNEERGVLVPRKETFRTPGYKKAARDLLCREFKGLSKSTIDAVLAEYNYSYMDARPTLAQLATKSWRATISSLFTRRKPETGINLAKHPLVVWKSPAVQGAPAIPALKSSGNAELDRELYYALIHPHLEKIRSETEAADRALAAELNAAEAAAADNLVECACCFAERPFEEFTACTAQGHTLCFECVGATLKEAVFGQGWAANVLPETGSLKCFAEADCMGRITAEQMHRAMMGHENGATILHQLEVRLAKHNLLESNLPLIHCPFCEYVEVDDVYVPGVHDRPRQQQQQQQQRPQQQQSLPVLRQTLTHSTTLLRLLPALLLLFLLLTLFSFPRSLFLSLLLTVAHPVVFRIAYLAFFSTNTPFSAQFQYLFLLWQRIESELAAALQRVRRRRRGLRFQCLNPACRRASCLACHKVWIDVHMCHESAITALRTQIEMAMSLAVKRVCPRCNTAFVKEHGCNKLTCPCGYVMCYVCRKDISPSSSADDNNDEGEGREVGYRHFCPHFRPEGDGRKCSQCDKCNLWEQEDQDKVLGRAREEATRRWVEQARREGVSEEEVERLLRESGIGEGGLGVGVAVMQKSTTTEIQRMRARRKGLTLGDVAEWIAEWWVDYE</sequence>
<dbReference type="InterPro" id="IPR058758">
    <property type="entry name" value="UBA_RNF216"/>
</dbReference>
<protein>
    <recommendedName>
        <fullName evidence="10">RING-type domain-containing protein</fullName>
    </recommendedName>
</protein>
<feature type="compositionally biased region" description="Basic residues" evidence="8">
    <location>
        <begin position="51"/>
        <end position="61"/>
    </location>
</feature>
<feature type="compositionally biased region" description="Low complexity" evidence="8">
    <location>
        <begin position="1"/>
        <end position="12"/>
    </location>
</feature>
<dbReference type="PANTHER" id="PTHR22770">
    <property type="entry name" value="UBIQUITIN CONJUGATING ENZYME 7 INTERACTING PROTEIN-RELATED"/>
    <property type="match status" value="1"/>
</dbReference>
<feature type="transmembrane region" description="Helical" evidence="9">
    <location>
        <begin position="484"/>
        <end position="504"/>
    </location>
</feature>
<feature type="region of interest" description="Disordered" evidence="8">
    <location>
        <begin position="1"/>
        <end position="78"/>
    </location>
</feature>
<keyword evidence="9" id="KW-0472">Membrane</keyword>
<evidence type="ECO:0000259" key="10">
    <source>
        <dbReference type="PROSITE" id="PS51873"/>
    </source>
</evidence>
<dbReference type="Proteomes" id="UP000008066">
    <property type="component" value="Unassembled WGS sequence"/>
</dbReference>
<evidence type="ECO:0000313" key="11">
    <source>
        <dbReference type="EMBL" id="EGS22013.1"/>
    </source>
</evidence>
<evidence type="ECO:0000256" key="3">
    <source>
        <dbReference type="ARBA" id="ARBA00022723"/>
    </source>
</evidence>
<dbReference type="Pfam" id="PF26191">
    <property type="entry name" value="RING-HC_RBR_RNF216"/>
    <property type="match status" value="1"/>
</dbReference>
<organism evidence="12">
    <name type="scientific">Chaetomium thermophilum (strain DSM 1495 / CBS 144.50 / IMI 039719)</name>
    <name type="common">Thermochaetoides thermophila</name>
    <dbReference type="NCBI Taxonomy" id="759272"/>
    <lineage>
        <taxon>Eukaryota</taxon>
        <taxon>Fungi</taxon>
        <taxon>Dikarya</taxon>
        <taxon>Ascomycota</taxon>
        <taxon>Pezizomycotina</taxon>
        <taxon>Sordariomycetes</taxon>
        <taxon>Sordariomycetidae</taxon>
        <taxon>Sordariales</taxon>
        <taxon>Chaetomiaceae</taxon>
        <taxon>Thermochaetoides</taxon>
    </lineage>
</organism>
<dbReference type="InterPro" id="IPR047546">
    <property type="entry name" value="Rcat_RBR_RNF216"/>
</dbReference>
<feature type="domain" description="RING-type" evidence="10">
    <location>
        <begin position="302"/>
        <end position="656"/>
    </location>
</feature>
<reference evidence="11 12" key="1">
    <citation type="journal article" date="2011" name="Cell">
        <title>Insight into structure and assembly of the nuclear pore complex by utilizing the genome of a eukaryotic thermophile.</title>
        <authorList>
            <person name="Amlacher S."/>
            <person name="Sarges P."/>
            <person name="Flemming D."/>
            <person name="van Noort V."/>
            <person name="Kunze R."/>
            <person name="Devos D.P."/>
            <person name="Arumugam M."/>
            <person name="Bork P."/>
            <person name="Hurt E."/>
        </authorList>
    </citation>
    <scope>NUCLEOTIDE SEQUENCE [LARGE SCALE GENOMIC DNA]</scope>
    <source>
        <strain evidence="12">DSM 1495 / CBS 144.50 / IMI 039719</strain>
    </source>
</reference>
<keyword evidence="9" id="KW-1133">Transmembrane helix</keyword>
<evidence type="ECO:0000256" key="9">
    <source>
        <dbReference type="SAM" id="Phobius"/>
    </source>
</evidence>
<keyword evidence="5" id="KW-0863">Zinc-finger</keyword>
<dbReference type="SUPFAM" id="SSF57850">
    <property type="entry name" value="RING/U-box"/>
    <property type="match status" value="1"/>
</dbReference>
<dbReference type="PANTHER" id="PTHR22770:SF42">
    <property type="entry name" value="FINGER PROTEIN (ZIN), PUTATIVE (AFU_ORTHOLOGUE AFUA_4G03910)-RELATED"/>
    <property type="match status" value="1"/>
</dbReference>
<keyword evidence="4" id="KW-0677">Repeat</keyword>
<evidence type="ECO:0000256" key="6">
    <source>
        <dbReference type="ARBA" id="ARBA00022786"/>
    </source>
</evidence>
<evidence type="ECO:0000256" key="8">
    <source>
        <dbReference type="SAM" id="MobiDB-lite"/>
    </source>
</evidence>
<evidence type="ECO:0000256" key="2">
    <source>
        <dbReference type="ARBA" id="ARBA00022679"/>
    </source>
</evidence>
<feature type="transmembrane region" description="Helical" evidence="9">
    <location>
        <begin position="460"/>
        <end position="477"/>
    </location>
</feature>
<dbReference type="GO" id="GO:0008270">
    <property type="term" value="F:zinc ion binding"/>
    <property type="evidence" value="ECO:0007669"/>
    <property type="project" value="UniProtKB-KW"/>
</dbReference>
<keyword evidence="3" id="KW-0479">Metal-binding</keyword>
<dbReference type="PROSITE" id="PS51873">
    <property type="entry name" value="TRIAD"/>
    <property type="match status" value="1"/>
</dbReference>
<keyword evidence="2" id="KW-0808">Transferase</keyword>
<dbReference type="HOGENOM" id="CLU_017097_0_0_1"/>
<gene>
    <name evidence="11" type="ORF">CTHT_0038980</name>
</gene>
<dbReference type="Pfam" id="PF26200">
    <property type="entry name" value="Rcat_RNF216"/>
    <property type="match status" value="1"/>
</dbReference>
<dbReference type="CDD" id="cd20353">
    <property type="entry name" value="Rcat_RBR_RNF216"/>
    <property type="match status" value="1"/>
</dbReference>
<dbReference type="Gene3D" id="1.20.120.1750">
    <property type="match status" value="1"/>
</dbReference>
<keyword evidence="7" id="KW-0862">Zinc</keyword>
<keyword evidence="6" id="KW-0833">Ubl conjugation pathway</keyword>
<dbReference type="AlphaFoldDB" id="G0S3V1"/>
<dbReference type="Pfam" id="PF26112">
    <property type="entry name" value="UBA_RNF216"/>
    <property type="match status" value="1"/>
</dbReference>
<dbReference type="KEGG" id="cthr:CTHT_0038980"/>
<dbReference type="eggNOG" id="KOG1812">
    <property type="taxonomic scope" value="Eukaryota"/>
</dbReference>
<dbReference type="STRING" id="759272.G0S3V1"/>
<comment type="pathway">
    <text evidence="1">Protein modification; protein ubiquitination.</text>
</comment>
<dbReference type="OMA" id="IQIEVFR"/>
<dbReference type="RefSeq" id="XP_006694309.1">
    <property type="nucleotide sequence ID" value="XM_006694246.1"/>
</dbReference>
<dbReference type="CDD" id="cd16630">
    <property type="entry name" value="RING-HC_RBR_RNF216"/>
    <property type="match status" value="1"/>
</dbReference>
<proteinExistence type="predicted"/>
<dbReference type="GeneID" id="18257936"/>
<dbReference type="InterPro" id="IPR051628">
    <property type="entry name" value="LUBAC_E3_Ligases"/>
</dbReference>
<dbReference type="EMBL" id="GL988041">
    <property type="protein sequence ID" value="EGS22013.1"/>
    <property type="molecule type" value="Genomic_DNA"/>
</dbReference>
<accession>G0S3V1</accession>
<keyword evidence="9" id="KW-0812">Transmembrane</keyword>
<evidence type="ECO:0000256" key="5">
    <source>
        <dbReference type="ARBA" id="ARBA00022771"/>
    </source>
</evidence>